<evidence type="ECO:0000259" key="1">
    <source>
        <dbReference type="Pfam" id="PF14216"/>
    </source>
</evidence>
<reference evidence="2 3" key="1">
    <citation type="submission" date="2022-05" db="EMBL/GenBank/DDBJ databases">
        <authorList>
            <person name="Zhou X."/>
            <person name="Li K."/>
            <person name="Man Y."/>
        </authorList>
    </citation>
    <scope>NUCLEOTIDE SEQUENCE [LARGE SCALE GENOMIC DNA]</scope>
    <source>
        <strain evidence="2 3">MS405</strain>
    </source>
</reference>
<proteinExistence type="predicted"/>
<name>A0ABY4PNH7_9ACTN</name>
<feature type="domain" description="DUF4326" evidence="1">
    <location>
        <begin position="21"/>
        <end position="99"/>
    </location>
</feature>
<dbReference type="Proteomes" id="UP000829992">
    <property type="component" value="Chromosome"/>
</dbReference>
<dbReference type="Pfam" id="PF14216">
    <property type="entry name" value="DUF4326"/>
    <property type="match status" value="1"/>
</dbReference>
<accession>A0ABY4PNH7</accession>
<evidence type="ECO:0000313" key="2">
    <source>
        <dbReference type="EMBL" id="UQT54414.1"/>
    </source>
</evidence>
<organism evidence="2 3">
    <name type="scientific">Streptomyces durmitorensis</name>
    <dbReference type="NCBI Taxonomy" id="319947"/>
    <lineage>
        <taxon>Bacteria</taxon>
        <taxon>Bacillati</taxon>
        <taxon>Actinomycetota</taxon>
        <taxon>Actinomycetes</taxon>
        <taxon>Kitasatosporales</taxon>
        <taxon>Streptomycetaceae</taxon>
        <taxon>Streptomyces</taxon>
    </lineage>
</organism>
<protein>
    <submittedName>
        <fullName evidence="2">DUF4326 domain-containing protein</fullName>
    </submittedName>
</protein>
<dbReference type="EMBL" id="CP097289">
    <property type="protein sequence ID" value="UQT54414.1"/>
    <property type="molecule type" value="Genomic_DNA"/>
</dbReference>
<dbReference type="RefSeq" id="WP_249585910.1">
    <property type="nucleotide sequence ID" value="NZ_BAAAQL010000002.1"/>
</dbReference>
<sequence length="126" mass="13901">MTTQVISLKGRIREYGPRLERAPEGLVYVGRRWTMGGWDLPAHALANPFSVKRYGSPEAAVAAYIRLLLRRPDLVAQARTLQDATLACWCAPALCHAHIDAEVADGMTREQAAARADQLERTHPAP</sequence>
<keyword evidence="3" id="KW-1185">Reference proteome</keyword>
<evidence type="ECO:0000313" key="3">
    <source>
        <dbReference type="Proteomes" id="UP000829992"/>
    </source>
</evidence>
<dbReference type="InterPro" id="IPR025475">
    <property type="entry name" value="DUF4326"/>
</dbReference>
<gene>
    <name evidence="2" type="ORF">M4V62_04530</name>
</gene>